<dbReference type="InterPro" id="IPR038619">
    <property type="entry name" value="MraZ_sf"/>
</dbReference>
<keyword evidence="2 7" id="KW-0963">Cytoplasm</keyword>
<evidence type="ECO:0000256" key="2">
    <source>
        <dbReference type="ARBA" id="ARBA00022490"/>
    </source>
</evidence>
<keyword evidence="5 7" id="KW-0238">DNA-binding</keyword>
<comment type="subunit">
    <text evidence="7">Forms oligomers.</text>
</comment>
<organism evidence="9 10">
    <name type="scientific">Candidatus Roizmanbacteria bacterium CG_4_10_14_0_8_um_filter_39_9</name>
    <dbReference type="NCBI Taxonomy" id="1974829"/>
    <lineage>
        <taxon>Bacteria</taxon>
        <taxon>Candidatus Roizmaniibacteriota</taxon>
    </lineage>
</organism>
<dbReference type="InterPro" id="IPR035642">
    <property type="entry name" value="MraZ_N"/>
</dbReference>
<dbReference type="AlphaFoldDB" id="A0A2M7QBF3"/>
<dbReference type="CDD" id="cd16320">
    <property type="entry name" value="MraZ_N"/>
    <property type="match status" value="1"/>
</dbReference>
<feature type="domain" description="SpoVT-AbrB" evidence="8">
    <location>
        <begin position="79"/>
        <end position="123"/>
    </location>
</feature>
<dbReference type="Proteomes" id="UP000230108">
    <property type="component" value="Unassembled WGS sequence"/>
</dbReference>
<dbReference type="PROSITE" id="PS51740">
    <property type="entry name" value="SPOVT_ABRB"/>
    <property type="match status" value="1"/>
</dbReference>
<dbReference type="GO" id="GO:0009295">
    <property type="term" value="C:nucleoid"/>
    <property type="evidence" value="ECO:0007669"/>
    <property type="project" value="UniProtKB-SubCell"/>
</dbReference>
<comment type="similarity">
    <text evidence="7">Belongs to the MraZ family.</text>
</comment>
<evidence type="ECO:0000256" key="1">
    <source>
        <dbReference type="ARBA" id="ARBA00013860"/>
    </source>
</evidence>
<evidence type="ECO:0000256" key="6">
    <source>
        <dbReference type="ARBA" id="ARBA00023163"/>
    </source>
</evidence>
<dbReference type="InterPro" id="IPR007159">
    <property type="entry name" value="SpoVT-AbrB_dom"/>
</dbReference>
<evidence type="ECO:0000259" key="8">
    <source>
        <dbReference type="PROSITE" id="PS51740"/>
    </source>
</evidence>
<keyword evidence="6 7" id="KW-0804">Transcription</keyword>
<dbReference type="InterPro" id="IPR003444">
    <property type="entry name" value="MraZ"/>
</dbReference>
<dbReference type="HAMAP" id="MF_01008">
    <property type="entry name" value="MraZ"/>
    <property type="match status" value="1"/>
</dbReference>
<gene>
    <name evidence="7 9" type="primary">mraZ</name>
    <name evidence="9" type="ORF">COY90_05275</name>
</gene>
<comment type="subcellular location">
    <subcellularLocation>
        <location evidence="7">Cytoplasm</location>
        <location evidence="7">Nucleoid</location>
    </subcellularLocation>
</comment>
<dbReference type="GO" id="GO:2000143">
    <property type="term" value="P:negative regulation of DNA-templated transcription initiation"/>
    <property type="evidence" value="ECO:0007669"/>
    <property type="project" value="TreeGrafter"/>
</dbReference>
<proteinExistence type="inferred from homology"/>
<dbReference type="CDD" id="cd16321">
    <property type="entry name" value="MraZ_C"/>
    <property type="match status" value="1"/>
</dbReference>
<evidence type="ECO:0000313" key="10">
    <source>
        <dbReference type="Proteomes" id="UP000230108"/>
    </source>
</evidence>
<evidence type="ECO:0000313" key="9">
    <source>
        <dbReference type="EMBL" id="PIY68564.1"/>
    </source>
</evidence>
<dbReference type="InterPro" id="IPR035644">
    <property type="entry name" value="MraZ_C"/>
</dbReference>
<dbReference type="GO" id="GO:0000976">
    <property type="term" value="F:transcription cis-regulatory region binding"/>
    <property type="evidence" value="ECO:0007669"/>
    <property type="project" value="TreeGrafter"/>
</dbReference>
<evidence type="ECO:0000256" key="7">
    <source>
        <dbReference type="HAMAP-Rule" id="MF_01008"/>
    </source>
</evidence>
<dbReference type="Pfam" id="PF02381">
    <property type="entry name" value="MraZ"/>
    <property type="match status" value="2"/>
</dbReference>
<keyword evidence="3" id="KW-0677">Repeat</keyword>
<dbReference type="PANTHER" id="PTHR34701:SF1">
    <property type="entry name" value="TRANSCRIPTIONAL REGULATOR MRAZ"/>
    <property type="match status" value="1"/>
</dbReference>
<dbReference type="PANTHER" id="PTHR34701">
    <property type="entry name" value="TRANSCRIPTIONAL REGULATOR MRAZ"/>
    <property type="match status" value="1"/>
</dbReference>
<keyword evidence="4 7" id="KW-0805">Transcription regulation</keyword>
<reference evidence="10" key="1">
    <citation type="submission" date="2017-09" db="EMBL/GenBank/DDBJ databases">
        <title>Depth-based differentiation of microbial function through sediment-hosted aquifers and enrichment of novel symbionts in the deep terrestrial subsurface.</title>
        <authorList>
            <person name="Probst A.J."/>
            <person name="Ladd B."/>
            <person name="Jarett J.K."/>
            <person name="Geller-Mcgrath D.E."/>
            <person name="Sieber C.M.K."/>
            <person name="Emerson J.B."/>
            <person name="Anantharaman K."/>
            <person name="Thomas B.C."/>
            <person name="Malmstrom R."/>
            <person name="Stieglmeier M."/>
            <person name="Klingl A."/>
            <person name="Woyke T."/>
            <person name="Ryan C.M."/>
            <person name="Banfield J.F."/>
        </authorList>
    </citation>
    <scope>NUCLEOTIDE SEQUENCE [LARGE SCALE GENOMIC DNA]</scope>
</reference>
<sequence length="148" mass="17016">MLFLGEYWVNFSGQGRIVVPKKIREALDKAKTFTLAKGFDRCLSGFKNEDWEKETVKLMGNSALELQTAEMKRHFFSTATIVEIDEQGRIIIPKNLLEYVNLGRVDAVLIGVGTYFEIWNTERWKEYSKVIEKNIKKYASPSSTSTSH</sequence>
<name>A0A2M7QBF3_9BACT</name>
<accession>A0A2M7QBF3</accession>
<dbReference type="SUPFAM" id="SSF89447">
    <property type="entry name" value="AbrB/MazE/MraZ-like"/>
    <property type="match status" value="1"/>
</dbReference>
<comment type="caution">
    <text evidence="9">The sequence shown here is derived from an EMBL/GenBank/DDBJ whole genome shotgun (WGS) entry which is preliminary data.</text>
</comment>
<dbReference type="NCBIfam" id="TIGR00242">
    <property type="entry name" value="division/cell wall cluster transcriptional repressor MraZ"/>
    <property type="match status" value="1"/>
</dbReference>
<dbReference type="InterPro" id="IPR020603">
    <property type="entry name" value="MraZ_dom"/>
</dbReference>
<dbReference type="Gene3D" id="3.40.1550.20">
    <property type="entry name" value="Transcriptional regulator MraZ domain"/>
    <property type="match status" value="1"/>
</dbReference>
<dbReference type="EMBL" id="PFLF01000112">
    <property type="protein sequence ID" value="PIY68564.1"/>
    <property type="molecule type" value="Genomic_DNA"/>
</dbReference>
<dbReference type="GO" id="GO:0005737">
    <property type="term" value="C:cytoplasm"/>
    <property type="evidence" value="ECO:0007669"/>
    <property type="project" value="UniProtKB-UniRule"/>
</dbReference>
<evidence type="ECO:0000256" key="5">
    <source>
        <dbReference type="ARBA" id="ARBA00023125"/>
    </source>
</evidence>
<dbReference type="InterPro" id="IPR037914">
    <property type="entry name" value="SpoVT-AbrB_sf"/>
</dbReference>
<evidence type="ECO:0000256" key="3">
    <source>
        <dbReference type="ARBA" id="ARBA00022737"/>
    </source>
</evidence>
<protein>
    <recommendedName>
        <fullName evidence="1 7">Transcriptional regulator MraZ</fullName>
    </recommendedName>
</protein>
<dbReference type="GO" id="GO:0003700">
    <property type="term" value="F:DNA-binding transcription factor activity"/>
    <property type="evidence" value="ECO:0007669"/>
    <property type="project" value="UniProtKB-UniRule"/>
</dbReference>
<evidence type="ECO:0000256" key="4">
    <source>
        <dbReference type="ARBA" id="ARBA00023015"/>
    </source>
</evidence>